<dbReference type="InterPro" id="IPR036047">
    <property type="entry name" value="F-box-like_dom_sf"/>
</dbReference>
<keyword evidence="6" id="KW-1185">Reference proteome</keyword>
<dbReference type="InterPro" id="IPR036322">
    <property type="entry name" value="WD40_repeat_dom_sf"/>
</dbReference>
<feature type="non-terminal residue" evidence="7">
    <location>
        <position position="362"/>
    </location>
</feature>
<dbReference type="OrthoDB" id="2305498at2759"/>
<dbReference type="PANTHER" id="PTHR44006:SF1">
    <property type="entry name" value="U5 SMALL NUCLEAR RIBONUCLEOPROTEIN 40 KDA PROTEIN"/>
    <property type="match status" value="1"/>
</dbReference>
<dbReference type="InterPro" id="IPR052234">
    <property type="entry name" value="U5_snRNP_Component"/>
</dbReference>
<dbReference type="PROSITE" id="PS50082">
    <property type="entry name" value="WD_REPEATS_2"/>
    <property type="match status" value="1"/>
</dbReference>
<dbReference type="Proteomes" id="UP000504618">
    <property type="component" value="Unplaced"/>
</dbReference>
<dbReference type="Gene3D" id="2.130.10.10">
    <property type="entry name" value="YVTN repeat-like/Quinoprotein amine dehydrogenase"/>
    <property type="match status" value="1"/>
</dbReference>
<dbReference type="Pfam" id="PF12937">
    <property type="entry name" value="F-box-like"/>
    <property type="match status" value="1"/>
</dbReference>
<dbReference type="InterPro" id="IPR001810">
    <property type="entry name" value="F-box_dom"/>
</dbReference>
<evidence type="ECO:0000256" key="1">
    <source>
        <dbReference type="ARBA" id="ARBA00022574"/>
    </source>
</evidence>
<sequence length="362" mass="41405">IFLHICSFLDGSTLVHALSLVCERFYLILKDANSLWKARINHMWPDASWLLCPARPDKRSWMLSYVAIKQQTALWKQQESRKKRLFIKKMPADEIDAVLLMHVNGISHVVCTSKRDLLYKKLPSRKILSHKIKNFARIKFAHDTCIEEMTAIDNTIYSCGADNTVKSWELTNTGLLWKSTYNLQRSDRLDSILCCISSCPKSNLFATGSSCGTVYVFDSRSRNNPIKHYRPCPRVVINLAMNTQYIVSANEDKTVSVWDQRAGRVIKSTTIPGEALGTCMNMRRDWVFIGDRDAKLHILNLNNDFELVKSYSTEHTDMITGVRLTHECLITSSRDGTVRISSLTDPPQPIATLCSEMRYIFE</sequence>
<evidence type="ECO:0000256" key="3">
    <source>
        <dbReference type="PROSITE-ProRule" id="PRU00221"/>
    </source>
</evidence>
<dbReference type="SUPFAM" id="SSF50978">
    <property type="entry name" value="WD40 repeat-like"/>
    <property type="match status" value="1"/>
</dbReference>
<dbReference type="PROSITE" id="PS50181">
    <property type="entry name" value="FBOX"/>
    <property type="match status" value="1"/>
</dbReference>
<protein>
    <submittedName>
        <fullName evidence="7">F-box/WD repeat-containing protein 9-like</fullName>
    </submittedName>
</protein>
<dbReference type="GeneID" id="112465078"/>
<accession>A0A6J1R0R9</accession>
<dbReference type="RefSeq" id="XP_024888217.1">
    <property type="nucleotide sequence ID" value="XM_025032449.1"/>
</dbReference>
<evidence type="ECO:0000259" key="5">
    <source>
        <dbReference type="PROSITE" id="PS50181"/>
    </source>
</evidence>
<dbReference type="PANTHER" id="PTHR44006">
    <property type="entry name" value="U5 SMALL NUCLEAR RIBONUCLEOPROTEIN 40 KDA PROTEIN"/>
    <property type="match status" value="1"/>
</dbReference>
<dbReference type="InterPro" id="IPR001680">
    <property type="entry name" value="WD40_rpt"/>
</dbReference>
<keyword evidence="4" id="KW-0732">Signal</keyword>
<dbReference type="SUPFAM" id="SSF81383">
    <property type="entry name" value="F-box domain"/>
    <property type="match status" value="1"/>
</dbReference>
<gene>
    <name evidence="7" type="primary">LOC112465078</name>
</gene>
<dbReference type="InterPro" id="IPR015943">
    <property type="entry name" value="WD40/YVTN_repeat-like_dom_sf"/>
</dbReference>
<evidence type="ECO:0000256" key="4">
    <source>
        <dbReference type="SAM" id="SignalP"/>
    </source>
</evidence>
<feature type="non-terminal residue" evidence="7">
    <location>
        <position position="1"/>
    </location>
</feature>
<dbReference type="AlphaFoldDB" id="A0A6J1R0R9"/>
<feature type="signal peptide" evidence="4">
    <location>
        <begin position="1"/>
        <end position="17"/>
    </location>
</feature>
<evidence type="ECO:0000313" key="6">
    <source>
        <dbReference type="Proteomes" id="UP000504618"/>
    </source>
</evidence>
<feature type="repeat" description="WD" evidence="3">
    <location>
        <begin position="242"/>
        <end position="268"/>
    </location>
</feature>
<keyword evidence="2" id="KW-0677">Repeat</keyword>
<reference evidence="7" key="1">
    <citation type="submission" date="2025-08" db="UniProtKB">
        <authorList>
            <consortium name="RefSeq"/>
        </authorList>
    </citation>
    <scope>IDENTIFICATION</scope>
    <source>
        <tissue evidence="7">Whole body</tissue>
    </source>
</reference>
<feature type="chain" id="PRO_5027046860" evidence="4">
    <location>
        <begin position="18"/>
        <end position="362"/>
    </location>
</feature>
<keyword evidence="1 3" id="KW-0853">WD repeat</keyword>
<dbReference type="Gene3D" id="1.20.1280.50">
    <property type="match status" value="1"/>
</dbReference>
<evidence type="ECO:0000313" key="7">
    <source>
        <dbReference type="RefSeq" id="XP_024888217.1"/>
    </source>
</evidence>
<dbReference type="GO" id="GO:0071013">
    <property type="term" value="C:catalytic step 2 spliceosome"/>
    <property type="evidence" value="ECO:0007669"/>
    <property type="project" value="TreeGrafter"/>
</dbReference>
<proteinExistence type="predicted"/>
<feature type="domain" description="F-box" evidence="5">
    <location>
        <begin position="1"/>
        <end position="39"/>
    </location>
</feature>
<dbReference type="Pfam" id="PF00400">
    <property type="entry name" value="WD40"/>
    <property type="match status" value="3"/>
</dbReference>
<dbReference type="GO" id="GO:0003723">
    <property type="term" value="F:RNA binding"/>
    <property type="evidence" value="ECO:0007669"/>
    <property type="project" value="TreeGrafter"/>
</dbReference>
<dbReference type="SMART" id="SM00320">
    <property type="entry name" value="WD40"/>
    <property type="match status" value="4"/>
</dbReference>
<name>A0A6J1R0R9_9HYME</name>
<organism evidence="6 7">
    <name type="scientific">Temnothorax curvispinosus</name>
    <dbReference type="NCBI Taxonomy" id="300111"/>
    <lineage>
        <taxon>Eukaryota</taxon>
        <taxon>Metazoa</taxon>
        <taxon>Ecdysozoa</taxon>
        <taxon>Arthropoda</taxon>
        <taxon>Hexapoda</taxon>
        <taxon>Insecta</taxon>
        <taxon>Pterygota</taxon>
        <taxon>Neoptera</taxon>
        <taxon>Endopterygota</taxon>
        <taxon>Hymenoptera</taxon>
        <taxon>Apocrita</taxon>
        <taxon>Aculeata</taxon>
        <taxon>Formicoidea</taxon>
        <taxon>Formicidae</taxon>
        <taxon>Myrmicinae</taxon>
        <taxon>Temnothorax</taxon>
    </lineage>
</organism>
<evidence type="ECO:0000256" key="2">
    <source>
        <dbReference type="ARBA" id="ARBA00022737"/>
    </source>
</evidence>